<evidence type="ECO:0000256" key="2">
    <source>
        <dbReference type="SAM" id="SignalP"/>
    </source>
</evidence>
<evidence type="ECO:0000256" key="1">
    <source>
        <dbReference type="SAM" id="MobiDB-lite"/>
    </source>
</evidence>
<reference evidence="3 4" key="1">
    <citation type="submission" date="2019-04" db="EMBL/GenBank/DDBJ databases">
        <title>Crenobacter sp. nov.</title>
        <authorList>
            <person name="Shi S."/>
        </authorList>
    </citation>
    <scope>NUCLEOTIDE SEQUENCE [LARGE SCALE GENOMIC DNA]</scope>
    <source>
        <strain evidence="3 4">GY 70310</strain>
    </source>
</reference>
<feature type="region of interest" description="Disordered" evidence="1">
    <location>
        <begin position="25"/>
        <end position="105"/>
    </location>
</feature>
<feature type="compositionally biased region" description="Gly residues" evidence="1">
    <location>
        <begin position="85"/>
        <end position="94"/>
    </location>
</feature>
<comment type="caution">
    <text evidence="3">The sequence shown here is derived from an EMBL/GenBank/DDBJ whole genome shotgun (WGS) entry which is preliminary data.</text>
</comment>
<dbReference type="PROSITE" id="PS51257">
    <property type="entry name" value="PROKAR_LIPOPROTEIN"/>
    <property type="match status" value="1"/>
</dbReference>
<accession>A0A4V4N8Q7</accession>
<feature type="chain" id="PRO_5020938078" description="Polysaccharide lyase family 7 protein" evidence="2">
    <location>
        <begin position="22"/>
        <end position="384"/>
    </location>
</feature>
<sequence length="384" mass="41095">MMWMQSKNLLLVMLLSFAVTACGGGGAAGSSGPNDSGNVTPPTTSNPDTGGSNPDTGGSNPDAGGSNPDTGGSNPDNGGTYPDAGGNGNSGSGGEEVTPPETLPPMTGNTFIAYAPYWATIGDNQVLVDLGASKITHDFGGSVPFFNPEIGRSDIITINVWNPQTQSAQNVMGHSLTNEGVKDRVFKDGDFTAIGVVAGDGIVEEKLRTQVNAFRISTRKHYEWQMKFRLGGRRLGQPWHMAPAGESPGTIWQLKTIGFGPALGMVVDTDPNNPNRIQLHFDARIDPSQGGKRLTQIGNLDPNAEQDVRIETYLDERTVAQGGRGFLKITVNGLVLFDQQMPTVQAGATSPYNWSMGMYLYTNTRPLSYDRFIYFRTARLVDLS</sequence>
<name>A0A4V4N8Q7_9NEIS</name>
<evidence type="ECO:0008006" key="5">
    <source>
        <dbReference type="Google" id="ProtNLM"/>
    </source>
</evidence>
<evidence type="ECO:0000313" key="3">
    <source>
        <dbReference type="EMBL" id="TIC85333.1"/>
    </source>
</evidence>
<dbReference type="OrthoDB" id="9178463at2"/>
<feature type="compositionally biased region" description="Polar residues" evidence="1">
    <location>
        <begin position="33"/>
        <end position="59"/>
    </location>
</feature>
<feature type="signal peptide" evidence="2">
    <location>
        <begin position="1"/>
        <end position="21"/>
    </location>
</feature>
<keyword evidence="2" id="KW-0732">Signal</keyword>
<gene>
    <name evidence="3" type="ORF">E5K04_04960</name>
</gene>
<dbReference type="Proteomes" id="UP000308891">
    <property type="component" value="Unassembled WGS sequence"/>
</dbReference>
<dbReference type="AlphaFoldDB" id="A0A4V4N8Q7"/>
<protein>
    <recommendedName>
        <fullName evidence="5">Polysaccharide lyase family 7 protein</fullName>
    </recommendedName>
</protein>
<dbReference type="RefSeq" id="WP_136551782.1">
    <property type="nucleotide sequence ID" value="NZ_STGJ01000003.1"/>
</dbReference>
<proteinExistence type="predicted"/>
<dbReference type="EMBL" id="STGJ01000003">
    <property type="protein sequence ID" value="TIC85333.1"/>
    <property type="molecule type" value="Genomic_DNA"/>
</dbReference>
<feature type="compositionally biased region" description="Polar residues" evidence="1">
    <location>
        <begin position="67"/>
        <end position="77"/>
    </location>
</feature>
<evidence type="ECO:0000313" key="4">
    <source>
        <dbReference type="Proteomes" id="UP000308891"/>
    </source>
</evidence>
<organism evidence="3 4">
    <name type="scientific">Crenobacter intestini</name>
    <dbReference type="NCBI Taxonomy" id="2563443"/>
    <lineage>
        <taxon>Bacteria</taxon>
        <taxon>Pseudomonadati</taxon>
        <taxon>Pseudomonadota</taxon>
        <taxon>Betaproteobacteria</taxon>
        <taxon>Neisseriales</taxon>
        <taxon>Neisseriaceae</taxon>
        <taxon>Crenobacter</taxon>
    </lineage>
</organism>
<keyword evidence="4" id="KW-1185">Reference proteome</keyword>